<dbReference type="AlphaFoldDB" id="A0A3D8IDP4"/>
<evidence type="ECO:0000313" key="1">
    <source>
        <dbReference type="EMBL" id="RDU63228.1"/>
    </source>
</evidence>
<comment type="caution">
    <text evidence="1">The sequence shown here is derived from an EMBL/GenBank/DDBJ whole genome shotgun (WGS) entry which is preliminary data.</text>
</comment>
<dbReference type="Proteomes" id="UP000256650">
    <property type="component" value="Unassembled WGS sequence"/>
</dbReference>
<protein>
    <submittedName>
        <fullName evidence="1">Uncharacterized protein</fullName>
    </submittedName>
</protein>
<dbReference type="OrthoDB" id="5320369at2"/>
<organism evidence="1 2">
    <name type="scientific">Helicobacter ganmani</name>
    <dbReference type="NCBI Taxonomy" id="60246"/>
    <lineage>
        <taxon>Bacteria</taxon>
        <taxon>Pseudomonadati</taxon>
        <taxon>Campylobacterota</taxon>
        <taxon>Epsilonproteobacteria</taxon>
        <taxon>Campylobacterales</taxon>
        <taxon>Helicobacteraceae</taxon>
        <taxon>Helicobacter</taxon>
    </lineage>
</organism>
<name>A0A3D8IDP4_9HELI</name>
<dbReference type="EMBL" id="NXLS01000003">
    <property type="protein sequence ID" value="RDU63228.1"/>
    <property type="molecule type" value="Genomic_DNA"/>
</dbReference>
<gene>
    <name evidence="1" type="ORF">CQA43_03610</name>
</gene>
<dbReference type="GeneID" id="82535369"/>
<sequence>MDKFQPILLDNLYYLGDRNYIQGGTIYELFLPKLLQRFSDIKSLDFTYRSIIHQNLIFFDKQRENSIIKVVLNLKCADRTYKLYGYHQEEIQTIKERIPYDEKEILKTAIIHDSNIYLNAPFQKISVVRYVIAMNKELLNFLFKSEIENFKWFLSRLTLNQVIDESRIQEIHLQYLSRFEFQIVKTEIFINQKSVGFIYFSLKGEDYVF</sequence>
<dbReference type="RefSeq" id="WP_115551258.1">
    <property type="nucleotide sequence ID" value="NZ_CAOUCM010000003.1"/>
</dbReference>
<proteinExistence type="predicted"/>
<reference evidence="1 2" key="1">
    <citation type="submission" date="2018-04" db="EMBL/GenBank/DDBJ databases">
        <title>Novel Campyloabacter and Helicobacter Species and Strains.</title>
        <authorList>
            <person name="Mannion A.J."/>
            <person name="Shen Z."/>
            <person name="Fox J.G."/>
        </authorList>
    </citation>
    <scope>NUCLEOTIDE SEQUENCE [LARGE SCALE GENOMIC DNA]</scope>
    <source>
        <strain evidence="1 2">MIT 99-5101</strain>
    </source>
</reference>
<accession>A0A3D8IDP4</accession>
<keyword evidence="2" id="KW-1185">Reference proteome</keyword>
<evidence type="ECO:0000313" key="2">
    <source>
        <dbReference type="Proteomes" id="UP000256650"/>
    </source>
</evidence>